<keyword evidence="2 5" id="KW-0223">Dioxygenase</keyword>
<keyword evidence="3" id="KW-0560">Oxidoreductase</keyword>
<keyword evidence="6" id="KW-1185">Reference proteome</keyword>
<organism evidence="5 6">
    <name type="scientific">Microvirga aerophila</name>
    <dbReference type="NCBI Taxonomy" id="670291"/>
    <lineage>
        <taxon>Bacteria</taxon>
        <taxon>Pseudomonadati</taxon>
        <taxon>Pseudomonadota</taxon>
        <taxon>Alphaproteobacteria</taxon>
        <taxon>Hyphomicrobiales</taxon>
        <taxon>Methylobacteriaceae</taxon>
        <taxon>Microvirga</taxon>
    </lineage>
</organism>
<dbReference type="CDD" id="cd03459">
    <property type="entry name" value="3_4-PCD"/>
    <property type="match status" value="1"/>
</dbReference>
<accession>A0A512C0M7</accession>
<protein>
    <submittedName>
        <fullName evidence="5">Protocatechuate 3,4-dioxygenase subunit beta</fullName>
    </submittedName>
</protein>
<dbReference type="Pfam" id="PF00775">
    <property type="entry name" value="Dioxygenase_C"/>
    <property type="match status" value="1"/>
</dbReference>
<reference evidence="5 6" key="1">
    <citation type="submission" date="2019-07" db="EMBL/GenBank/DDBJ databases">
        <title>Whole genome shotgun sequence of Microvirga aerophila NBRC 106136.</title>
        <authorList>
            <person name="Hosoyama A."/>
            <person name="Uohara A."/>
            <person name="Ohji S."/>
            <person name="Ichikawa N."/>
        </authorList>
    </citation>
    <scope>NUCLEOTIDE SEQUENCE [LARGE SCALE GENOMIC DNA]</scope>
    <source>
        <strain evidence="5 6">NBRC 106136</strain>
    </source>
</reference>
<proteinExistence type="inferred from homology"/>
<dbReference type="GO" id="GO:0008199">
    <property type="term" value="F:ferric iron binding"/>
    <property type="evidence" value="ECO:0007669"/>
    <property type="project" value="InterPro"/>
</dbReference>
<feature type="domain" description="Intradiol ring-cleavage dioxygenases" evidence="4">
    <location>
        <begin position="44"/>
        <end position="197"/>
    </location>
</feature>
<comment type="similarity">
    <text evidence="1">Belongs to the intradiol ring-cleavage dioxygenase family.</text>
</comment>
<evidence type="ECO:0000256" key="2">
    <source>
        <dbReference type="ARBA" id="ARBA00022964"/>
    </source>
</evidence>
<dbReference type="AlphaFoldDB" id="A0A512C0M7"/>
<dbReference type="InterPro" id="IPR015889">
    <property type="entry name" value="Intradiol_dOase_core"/>
</dbReference>
<dbReference type="InterPro" id="IPR000627">
    <property type="entry name" value="Intradiol_dOase_C"/>
</dbReference>
<evidence type="ECO:0000256" key="3">
    <source>
        <dbReference type="ARBA" id="ARBA00023002"/>
    </source>
</evidence>
<dbReference type="Proteomes" id="UP000321085">
    <property type="component" value="Unassembled WGS sequence"/>
</dbReference>
<dbReference type="PANTHER" id="PTHR33711">
    <property type="entry name" value="DIOXYGENASE, PUTATIVE (AFU_ORTHOLOGUE AFUA_2G02910)-RELATED"/>
    <property type="match status" value="1"/>
</dbReference>
<evidence type="ECO:0000259" key="4">
    <source>
        <dbReference type="Pfam" id="PF00775"/>
    </source>
</evidence>
<comment type="caution">
    <text evidence="5">The sequence shown here is derived from an EMBL/GenBank/DDBJ whole genome shotgun (WGS) entry which is preliminary data.</text>
</comment>
<dbReference type="PANTHER" id="PTHR33711:SF10">
    <property type="entry name" value="INTRADIOL RING-CLEAVAGE DIOXYGENASES DOMAIN-CONTAINING PROTEIN"/>
    <property type="match status" value="1"/>
</dbReference>
<dbReference type="SUPFAM" id="SSF49482">
    <property type="entry name" value="Aromatic compound dioxygenase"/>
    <property type="match status" value="1"/>
</dbReference>
<name>A0A512C0M7_9HYPH</name>
<evidence type="ECO:0000313" key="6">
    <source>
        <dbReference type="Proteomes" id="UP000321085"/>
    </source>
</evidence>
<dbReference type="InterPro" id="IPR050770">
    <property type="entry name" value="Intradiol_RC_Dioxygenase"/>
</dbReference>
<evidence type="ECO:0000313" key="5">
    <source>
        <dbReference type="EMBL" id="GEO17768.1"/>
    </source>
</evidence>
<sequence length="218" mass="23727">MTDHPALHLDRRSLLIGAAITSTSVIIPQSLFAAELVPTPGQTEGPFYPVEFPPDMDNDLVRVTGQAAQALGQVVHVLGHVLDTRGQPRPGSVVEIWQCDANGIYRHPRAGGQGRIDHAFQGYGRTQVDAQGRYQFRTIRPVPYSGRTPHIHFAVHVPGQGRLVTQMYIEGEPLNARDGVLNRIHDPQARHSVIVPLASGQLPEPGALQGRFDIVVAA</sequence>
<dbReference type="InterPro" id="IPR039387">
    <property type="entry name" value="3_4-PCD"/>
</dbReference>
<dbReference type="Gene3D" id="2.60.130.10">
    <property type="entry name" value="Aromatic compound dioxygenase"/>
    <property type="match status" value="1"/>
</dbReference>
<dbReference type="RefSeq" id="WP_147022649.1">
    <property type="nucleotide sequence ID" value="NZ_BJYU01000123.1"/>
</dbReference>
<dbReference type="EMBL" id="BJYU01000123">
    <property type="protein sequence ID" value="GEO17768.1"/>
    <property type="molecule type" value="Genomic_DNA"/>
</dbReference>
<dbReference type="GO" id="GO:0018578">
    <property type="term" value="F:protocatechuate 3,4-dioxygenase activity"/>
    <property type="evidence" value="ECO:0007669"/>
    <property type="project" value="InterPro"/>
</dbReference>
<gene>
    <name evidence="5" type="primary">pcxB</name>
    <name evidence="5" type="ORF">MAE02_54640</name>
</gene>
<evidence type="ECO:0000256" key="1">
    <source>
        <dbReference type="ARBA" id="ARBA00007825"/>
    </source>
</evidence>